<dbReference type="RefSeq" id="WP_270129418.1">
    <property type="nucleotide sequence ID" value="NZ_CP115397.1"/>
</dbReference>
<reference evidence="1 2" key="1">
    <citation type="journal article" date="2011" name="Int. J. Syst. Evol. Microbiol.">
        <title>Hymenobacter yonginensis sp. nov., isolated from a mesotrophic artificial lake.</title>
        <authorList>
            <person name="Joung Y."/>
            <person name="Cho S.H."/>
            <person name="Kim H."/>
            <person name="Kim S.B."/>
            <person name="Joh K."/>
        </authorList>
    </citation>
    <scope>NUCLEOTIDE SEQUENCE [LARGE SCALE GENOMIC DNA]</scope>
    <source>
        <strain evidence="1 2">KCTC 22745</strain>
    </source>
</reference>
<evidence type="ECO:0000313" key="1">
    <source>
        <dbReference type="EMBL" id="WBO86749.1"/>
    </source>
</evidence>
<name>A0ABY7PW53_9BACT</name>
<gene>
    <name evidence="1" type="ORF">O9Z63_20930</name>
</gene>
<keyword evidence="1" id="KW-0614">Plasmid</keyword>
<dbReference type="EMBL" id="CP115397">
    <property type="protein sequence ID" value="WBO86749.1"/>
    <property type="molecule type" value="Genomic_DNA"/>
</dbReference>
<proteinExistence type="predicted"/>
<geneLocation type="plasmid" evidence="1 2">
    <name>unnamed2</name>
</geneLocation>
<evidence type="ECO:0000313" key="2">
    <source>
        <dbReference type="Proteomes" id="UP001211872"/>
    </source>
</evidence>
<accession>A0ABY7PW53</accession>
<dbReference type="Proteomes" id="UP001211872">
    <property type="component" value="Plasmid unnamed2"/>
</dbReference>
<protein>
    <submittedName>
        <fullName evidence="1">Uncharacterized protein</fullName>
    </submittedName>
</protein>
<keyword evidence="2" id="KW-1185">Reference proteome</keyword>
<organism evidence="1 2">
    <name type="scientific">Hymenobacter yonginensis</name>
    <dbReference type="NCBI Taxonomy" id="748197"/>
    <lineage>
        <taxon>Bacteria</taxon>
        <taxon>Pseudomonadati</taxon>
        <taxon>Bacteroidota</taxon>
        <taxon>Cytophagia</taxon>
        <taxon>Cytophagales</taxon>
        <taxon>Hymenobacteraceae</taxon>
        <taxon>Hymenobacter</taxon>
    </lineage>
</organism>
<sequence length="66" mass="7022">MYPIPTLPAYRASADTARRLYSISLALQLSGAPVPDAARLILLARYVTGKTTLQAILPVLEAPLAS</sequence>